<dbReference type="Ensembl" id="ENSCAFT00030017724.1">
    <property type="protein sequence ID" value="ENSCAFP00030015477.1"/>
    <property type="gene ID" value="ENSCAFG00030009584.1"/>
</dbReference>
<protein>
    <submittedName>
        <fullName evidence="2">Uncharacterized protein</fullName>
    </submittedName>
</protein>
<reference evidence="1 4" key="1">
    <citation type="journal article" date="2005" name="Nature">
        <title>Genome sequence, comparative analysis and haplotype structure of the domestic dog.</title>
        <authorList>
            <consortium name="Broad Sequencing Platform"/>
            <person name="Lindblad-Toh K."/>
            <person name="Wade C.M."/>
            <person name="Mikkelsen T.S."/>
            <person name="Karlsson E.K."/>
            <person name="Jaffe D.B."/>
            <person name="Kamal M."/>
            <person name="Clamp M."/>
            <person name="Chang J.L."/>
            <person name="Kulbokas E.J. III"/>
            <person name="Zody M.C."/>
            <person name="Mauceli E."/>
            <person name="Xie X."/>
            <person name="Breen M."/>
            <person name="Wayne R.K."/>
            <person name="Ostrander E.A."/>
            <person name="Ponting C.P."/>
            <person name="Galibert F."/>
            <person name="Smith D.R."/>
            <person name="DeJong P.J."/>
            <person name="Kirkness E."/>
            <person name="Alvarez P."/>
            <person name="Biagi T."/>
            <person name="Brockman W."/>
            <person name="Butler J."/>
            <person name="Chin C.W."/>
            <person name="Cook A."/>
            <person name="Cuff J."/>
            <person name="Daly M.J."/>
            <person name="DeCaprio D."/>
            <person name="Gnerre S."/>
            <person name="Grabherr M."/>
            <person name="Kellis M."/>
            <person name="Kleber M."/>
            <person name="Bardeleben C."/>
            <person name="Goodstadt L."/>
            <person name="Heger A."/>
            <person name="Hitte C."/>
            <person name="Kim L."/>
            <person name="Koepfli K.P."/>
            <person name="Parker H.G."/>
            <person name="Pollinger J.P."/>
            <person name="Searle S.M."/>
            <person name="Sutter N.B."/>
            <person name="Thomas R."/>
            <person name="Webber C."/>
            <person name="Baldwin J."/>
            <person name="Abebe A."/>
            <person name="Abouelleil A."/>
            <person name="Aftuck L."/>
            <person name="Ait-Zahra M."/>
            <person name="Aldredge T."/>
            <person name="Allen N."/>
            <person name="An P."/>
            <person name="Anderson S."/>
            <person name="Antoine C."/>
            <person name="Arachchi H."/>
            <person name="Aslam A."/>
            <person name="Ayotte L."/>
            <person name="Bachantsang P."/>
            <person name="Barry A."/>
            <person name="Bayul T."/>
            <person name="Benamara M."/>
            <person name="Berlin A."/>
            <person name="Bessette D."/>
            <person name="Blitshteyn B."/>
            <person name="Bloom T."/>
            <person name="Blye J."/>
            <person name="Boguslavskiy L."/>
            <person name="Bonnet C."/>
            <person name="Boukhgalter B."/>
            <person name="Brown A."/>
            <person name="Cahill P."/>
            <person name="Calixte N."/>
            <person name="Camarata J."/>
            <person name="Cheshatsang Y."/>
            <person name="Chu J."/>
            <person name="Citroen M."/>
            <person name="Collymore A."/>
            <person name="Cooke P."/>
            <person name="Dawoe T."/>
            <person name="Daza R."/>
            <person name="Decktor K."/>
            <person name="DeGray S."/>
            <person name="Dhargay N."/>
            <person name="Dooley K."/>
            <person name="Dooley K."/>
            <person name="Dorje P."/>
            <person name="Dorjee K."/>
            <person name="Dorris L."/>
            <person name="Duffey N."/>
            <person name="Dupes A."/>
            <person name="Egbiremolen O."/>
            <person name="Elong R."/>
            <person name="Falk J."/>
            <person name="Farina A."/>
            <person name="Faro S."/>
            <person name="Ferguson D."/>
            <person name="Ferreira P."/>
            <person name="Fisher S."/>
            <person name="FitzGerald M."/>
            <person name="Foley K."/>
            <person name="Foley C."/>
            <person name="Franke A."/>
            <person name="Friedrich D."/>
            <person name="Gage D."/>
            <person name="Garber M."/>
            <person name="Gearin G."/>
            <person name="Giannoukos G."/>
            <person name="Goode T."/>
            <person name="Goyette A."/>
            <person name="Graham J."/>
            <person name="Grandbois E."/>
            <person name="Gyaltsen K."/>
            <person name="Hafez N."/>
            <person name="Hagopian D."/>
            <person name="Hagos B."/>
            <person name="Hall J."/>
            <person name="Healy C."/>
            <person name="Hegarty R."/>
            <person name="Honan T."/>
            <person name="Horn A."/>
            <person name="Houde N."/>
            <person name="Hughes L."/>
            <person name="Hunnicutt L."/>
            <person name="Husby M."/>
            <person name="Jester B."/>
            <person name="Jones C."/>
            <person name="Kamat A."/>
            <person name="Kanga B."/>
            <person name="Kells C."/>
            <person name="Khazanovich D."/>
            <person name="Kieu A.C."/>
            <person name="Kisner P."/>
            <person name="Kumar M."/>
            <person name="Lance K."/>
            <person name="Landers T."/>
            <person name="Lara M."/>
            <person name="Lee W."/>
            <person name="Leger J.P."/>
            <person name="Lennon N."/>
            <person name="Leuper L."/>
            <person name="LeVine S."/>
            <person name="Liu J."/>
            <person name="Liu X."/>
            <person name="Lokyitsang Y."/>
            <person name="Lokyitsang T."/>
            <person name="Lui A."/>
            <person name="Macdonald J."/>
            <person name="Major J."/>
            <person name="Marabella R."/>
            <person name="Maru K."/>
            <person name="Matthews C."/>
            <person name="McDonough S."/>
            <person name="Mehta T."/>
            <person name="Meldrim J."/>
            <person name="Melnikov A."/>
            <person name="Meneus L."/>
            <person name="Mihalev A."/>
            <person name="Mihova T."/>
            <person name="Miller K."/>
            <person name="Mittelman R."/>
            <person name="Mlenga V."/>
            <person name="Mulrain L."/>
            <person name="Munson G."/>
            <person name="Navidi A."/>
            <person name="Naylor J."/>
            <person name="Nguyen T."/>
            <person name="Nguyen N."/>
            <person name="Nguyen C."/>
            <person name="Nguyen T."/>
            <person name="Nicol R."/>
            <person name="Norbu N."/>
            <person name="Norbu C."/>
            <person name="Novod N."/>
            <person name="Nyima T."/>
            <person name="Olandt P."/>
            <person name="O'Neill B."/>
            <person name="O'Neill K."/>
            <person name="Osman S."/>
            <person name="Oyono L."/>
            <person name="Patti C."/>
            <person name="Perrin D."/>
            <person name="Phunkhang P."/>
            <person name="Pierre F."/>
            <person name="Priest M."/>
            <person name="Rachupka A."/>
            <person name="Raghuraman S."/>
            <person name="Rameau R."/>
            <person name="Ray V."/>
            <person name="Raymond C."/>
            <person name="Rege F."/>
            <person name="Rise C."/>
            <person name="Rogers J."/>
            <person name="Rogov P."/>
            <person name="Sahalie J."/>
            <person name="Settipalli S."/>
            <person name="Sharpe T."/>
            <person name="Shea T."/>
            <person name="Sheehan M."/>
            <person name="Sherpa N."/>
            <person name="Shi J."/>
            <person name="Shih D."/>
            <person name="Sloan J."/>
            <person name="Smith C."/>
            <person name="Sparrow T."/>
            <person name="Stalker J."/>
            <person name="Stange-Thomann N."/>
            <person name="Stavropoulos S."/>
            <person name="Stone C."/>
            <person name="Stone S."/>
            <person name="Sykes S."/>
            <person name="Tchuinga P."/>
            <person name="Tenzing P."/>
            <person name="Tesfaye S."/>
            <person name="Thoulutsang D."/>
            <person name="Thoulutsang Y."/>
            <person name="Topham K."/>
            <person name="Topping I."/>
            <person name="Tsamla T."/>
            <person name="Vassiliev H."/>
            <person name="Venkataraman V."/>
            <person name="Vo A."/>
            <person name="Wangchuk T."/>
            <person name="Wangdi T."/>
            <person name="Weiand M."/>
            <person name="Wilkinson J."/>
            <person name="Wilson A."/>
            <person name="Yadav S."/>
            <person name="Yang S."/>
            <person name="Yang X."/>
            <person name="Young G."/>
            <person name="Yu Q."/>
            <person name="Zainoun J."/>
            <person name="Zembek L."/>
            <person name="Zimmer A."/>
            <person name="Lander E.S."/>
        </authorList>
    </citation>
    <scope>NUCLEOTIDE SEQUENCE [LARGE SCALE GENOMIC DNA]</scope>
    <source>
        <strain evidence="1">Boxer</strain>
    </source>
</reference>
<organism evidence="2 5">
    <name type="scientific">Canis lupus familiaris</name>
    <name type="common">Dog</name>
    <name type="synonym">Canis familiaris</name>
    <dbReference type="NCBI Taxonomy" id="9615"/>
    <lineage>
        <taxon>Eukaryota</taxon>
        <taxon>Metazoa</taxon>
        <taxon>Chordata</taxon>
        <taxon>Craniata</taxon>
        <taxon>Vertebrata</taxon>
        <taxon>Euteleostomi</taxon>
        <taxon>Mammalia</taxon>
        <taxon>Eutheria</taxon>
        <taxon>Laurasiatheria</taxon>
        <taxon>Carnivora</taxon>
        <taxon>Caniformia</taxon>
        <taxon>Canidae</taxon>
        <taxon>Canis</taxon>
    </lineage>
</organism>
<dbReference type="Proteomes" id="UP000694429">
    <property type="component" value="Chromosome X"/>
</dbReference>
<reference evidence="2" key="3">
    <citation type="submission" date="2019-03" db="EMBL/GenBank/DDBJ databases">
        <authorList>
            <person name="Warren W.C."/>
            <person name="Johnson G.S."/>
        </authorList>
    </citation>
    <scope>NUCLEOTIDE SEQUENCE [LARGE SCALE GENOMIC DNA]</scope>
    <source>
        <strain evidence="2">Basenji</strain>
    </source>
</reference>
<dbReference type="Proteomes" id="UP000694542">
    <property type="component" value="Chromosome X"/>
</dbReference>
<proteinExistence type="predicted"/>
<evidence type="ECO:0000313" key="1">
    <source>
        <dbReference type="Ensembl" id="ENSCAFP00000044338.1"/>
    </source>
</evidence>
<accession>A0A8C0MU31</accession>
<evidence type="ECO:0000313" key="4">
    <source>
        <dbReference type="Proteomes" id="UP000002254"/>
    </source>
</evidence>
<sequence>IKSLLKALQMKVNFKISTKVTLSLVNLLSTDFSQNAILLLAQEKCDLKGEKANTKKCHSFNAHGTYLKLYRLHGSSITLVSLYKSGHLHTNLIRITA</sequence>
<dbReference type="AlphaFoldDB" id="A0A8C0MU31"/>
<dbReference type="Ensembl" id="ENSCAFT00040030487.1">
    <property type="protein sequence ID" value="ENSCAFP00040026494.1"/>
    <property type="gene ID" value="ENSCAFG00040016515.1"/>
</dbReference>
<evidence type="ECO:0000313" key="2">
    <source>
        <dbReference type="Ensembl" id="ENSCAFP00030015477.1"/>
    </source>
</evidence>
<reference evidence="3" key="2">
    <citation type="submission" date="2018-10" db="EMBL/GenBank/DDBJ databases">
        <title>De novo assembly of a Great Dane genome.</title>
        <authorList>
            <person name="Kidd J.M."/>
            <person name="Pendleton A.L."/>
            <person name="Shen F."/>
            <person name="Emery S."/>
        </authorList>
    </citation>
    <scope>NUCLEOTIDE SEQUENCE [LARGE SCALE GENOMIC DNA]</scope>
    <source>
        <strain evidence="3">Great Dane</strain>
    </source>
</reference>
<name>A0A8C0MU31_CANLF</name>
<evidence type="ECO:0000313" key="3">
    <source>
        <dbReference type="Ensembl" id="ENSCAFP00040026494.1"/>
    </source>
</evidence>
<reference evidence="2" key="4">
    <citation type="submission" date="2025-05" db="UniProtKB">
        <authorList>
            <consortium name="Ensembl"/>
        </authorList>
    </citation>
    <scope>IDENTIFICATION</scope>
</reference>
<dbReference type="Ensembl" id="ENSCAFT00000080707.2">
    <property type="protein sequence ID" value="ENSCAFP00000044338.1"/>
    <property type="gene ID" value="ENSCAFG00000047051.2"/>
</dbReference>
<dbReference type="Proteomes" id="UP000002254">
    <property type="component" value="Chromosome X"/>
</dbReference>
<evidence type="ECO:0000313" key="5">
    <source>
        <dbReference type="Proteomes" id="UP000694429"/>
    </source>
</evidence>